<gene>
    <name evidence="2" type="ORF">FQA47_005443</name>
</gene>
<feature type="transmembrane region" description="Helical" evidence="1">
    <location>
        <begin position="104"/>
        <end position="123"/>
    </location>
</feature>
<sequence>MSPRPSTSTKRKKKTVWVFSANVVDELLAFIVEAVVSIRGSWTLLSAAAALMLSETLFALAAGLLAATASLSAKLSLGTDVLGPPCEADAPGGGTCNKWLHVPVRLLCGALMLGCNALMWTFFSRALRHSSSSARTTVTTSSSSFIFSVSTPTALSYCGCDPQVNLYVSLQGVLGRLMFGENHGPLWWTGISLALCGLLLLHGTPRPPGDCSSKDK</sequence>
<feature type="transmembrane region" description="Helical" evidence="1">
    <location>
        <begin position="16"/>
        <end position="38"/>
    </location>
</feature>
<keyword evidence="1" id="KW-0472">Membrane</keyword>
<dbReference type="EMBL" id="WKFB01000856">
    <property type="protein sequence ID" value="KAF6717297.1"/>
    <property type="molecule type" value="Genomic_DNA"/>
</dbReference>
<name>A0A834BU54_ORYME</name>
<proteinExistence type="predicted"/>
<dbReference type="PANTHER" id="PTHR31965">
    <property type="entry name" value="TRANSMEMBRANE PROTEIN 42"/>
    <property type="match status" value="1"/>
</dbReference>
<dbReference type="AlphaFoldDB" id="A0A834BU54"/>
<feature type="transmembrane region" description="Helical" evidence="1">
    <location>
        <begin position="44"/>
        <end position="67"/>
    </location>
</feature>
<evidence type="ECO:0000313" key="3">
    <source>
        <dbReference type="Proteomes" id="UP000646548"/>
    </source>
</evidence>
<accession>A0A834BU54</accession>
<dbReference type="PANTHER" id="PTHR31965:SF1">
    <property type="entry name" value="TRANSMEMBRANE PROTEIN 42"/>
    <property type="match status" value="1"/>
</dbReference>
<reference evidence="2" key="1">
    <citation type="journal article" name="BMC Genomics">
        <title>Long-read sequencing and de novo genome assembly of marine medaka (Oryzias melastigma).</title>
        <authorList>
            <person name="Liang P."/>
            <person name="Saqib H.S.A."/>
            <person name="Ni X."/>
            <person name="Shen Y."/>
        </authorList>
    </citation>
    <scope>NUCLEOTIDE SEQUENCE</scope>
    <source>
        <strain evidence="2">Bigg-433</strain>
    </source>
</reference>
<organism evidence="2 3">
    <name type="scientific">Oryzias melastigma</name>
    <name type="common">Marine medaka</name>
    <dbReference type="NCBI Taxonomy" id="30732"/>
    <lineage>
        <taxon>Eukaryota</taxon>
        <taxon>Metazoa</taxon>
        <taxon>Chordata</taxon>
        <taxon>Craniata</taxon>
        <taxon>Vertebrata</taxon>
        <taxon>Euteleostomi</taxon>
        <taxon>Actinopterygii</taxon>
        <taxon>Neopterygii</taxon>
        <taxon>Teleostei</taxon>
        <taxon>Neoteleostei</taxon>
        <taxon>Acanthomorphata</taxon>
        <taxon>Ovalentaria</taxon>
        <taxon>Atherinomorphae</taxon>
        <taxon>Beloniformes</taxon>
        <taxon>Adrianichthyidae</taxon>
        <taxon>Oryziinae</taxon>
        <taxon>Oryzias</taxon>
    </lineage>
</organism>
<dbReference type="InterPro" id="IPR039632">
    <property type="entry name" value="TMEM42"/>
</dbReference>
<evidence type="ECO:0000313" key="2">
    <source>
        <dbReference type="EMBL" id="KAF6717297.1"/>
    </source>
</evidence>
<keyword evidence="1" id="KW-1133">Transmembrane helix</keyword>
<dbReference type="Proteomes" id="UP000646548">
    <property type="component" value="Unassembled WGS sequence"/>
</dbReference>
<comment type="caution">
    <text evidence="2">The sequence shown here is derived from an EMBL/GenBank/DDBJ whole genome shotgun (WGS) entry which is preliminary data.</text>
</comment>
<keyword evidence="1 2" id="KW-0812">Transmembrane</keyword>
<protein>
    <submittedName>
        <fullName evidence="2">Transmembrane protein 42</fullName>
    </submittedName>
</protein>
<evidence type="ECO:0000256" key="1">
    <source>
        <dbReference type="SAM" id="Phobius"/>
    </source>
</evidence>